<dbReference type="EMBL" id="MN738916">
    <property type="protein sequence ID" value="QHT31165.1"/>
    <property type="molecule type" value="Genomic_DNA"/>
</dbReference>
<sequence length="158" mass="19551">MEFNSQTEQLNSQMENICFIEIFSKIYVISKTHINENWKKTFQEKLDAIWNTIKNEPLEQIGNYWELLGDIINDNLSEKWYENDCEQSILLYYMDYNYDFVNQKPRLVNNKHITEKYESFINYKSEEYEYLYEEETEEERREERREIEIERARCRSNS</sequence>
<reference evidence="1" key="1">
    <citation type="journal article" date="2020" name="Nature">
        <title>Giant virus diversity and host interactions through global metagenomics.</title>
        <authorList>
            <person name="Schulz F."/>
            <person name="Roux S."/>
            <person name="Paez-Espino D."/>
            <person name="Jungbluth S."/>
            <person name="Walsh D.A."/>
            <person name="Denef V.J."/>
            <person name="McMahon K.D."/>
            <person name="Konstantinidis K.T."/>
            <person name="Eloe-Fadrosh E.A."/>
            <person name="Kyrpides N.C."/>
            <person name="Woyke T."/>
        </authorList>
    </citation>
    <scope>NUCLEOTIDE SEQUENCE</scope>
    <source>
        <strain evidence="1">GVMAG-M-3300009155-2</strain>
    </source>
</reference>
<dbReference type="AlphaFoldDB" id="A0A6C0EV63"/>
<accession>A0A6C0EV63</accession>
<evidence type="ECO:0000313" key="1">
    <source>
        <dbReference type="EMBL" id="QHT31165.1"/>
    </source>
</evidence>
<proteinExistence type="predicted"/>
<organism evidence="1">
    <name type="scientific">viral metagenome</name>
    <dbReference type="NCBI Taxonomy" id="1070528"/>
    <lineage>
        <taxon>unclassified sequences</taxon>
        <taxon>metagenomes</taxon>
        <taxon>organismal metagenomes</taxon>
    </lineage>
</organism>
<protein>
    <submittedName>
        <fullName evidence="1">Uncharacterized protein</fullName>
    </submittedName>
</protein>
<name>A0A6C0EV63_9ZZZZ</name>